<organism evidence="2 3">
    <name type="scientific">Araneus ventricosus</name>
    <name type="common">Orbweaver spider</name>
    <name type="synonym">Epeira ventricosa</name>
    <dbReference type="NCBI Taxonomy" id="182803"/>
    <lineage>
        <taxon>Eukaryota</taxon>
        <taxon>Metazoa</taxon>
        <taxon>Ecdysozoa</taxon>
        <taxon>Arthropoda</taxon>
        <taxon>Chelicerata</taxon>
        <taxon>Arachnida</taxon>
        <taxon>Araneae</taxon>
        <taxon>Araneomorphae</taxon>
        <taxon>Entelegynae</taxon>
        <taxon>Araneoidea</taxon>
        <taxon>Araneidae</taxon>
        <taxon>Araneus</taxon>
    </lineage>
</organism>
<dbReference type="EMBL" id="BGPR01000136">
    <property type="protein sequence ID" value="GBL98077.1"/>
    <property type="molecule type" value="Genomic_DNA"/>
</dbReference>
<evidence type="ECO:0000313" key="2">
    <source>
        <dbReference type="EMBL" id="GBL98077.1"/>
    </source>
</evidence>
<gene>
    <name evidence="2" type="ORF">AVEN_84581_1</name>
</gene>
<protein>
    <submittedName>
        <fullName evidence="2">Uncharacterized protein</fullName>
    </submittedName>
</protein>
<feature type="region of interest" description="Disordered" evidence="1">
    <location>
        <begin position="39"/>
        <end position="64"/>
    </location>
</feature>
<dbReference type="OrthoDB" id="10599380at2759"/>
<proteinExistence type="predicted"/>
<reference evidence="2 3" key="1">
    <citation type="journal article" date="2019" name="Sci. Rep.">
        <title>Orb-weaving spider Araneus ventricosus genome elucidates the spidroin gene catalogue.</title>
        <authorList>
            <person name="Kono N."/>
            <person name="Nakamura H."/>
            <person name="Ohtoshi R."/>
            <person name="Moran D.A.P."/>
            <person name="Shinohara A."/>
            <person name="Yoshida Y."/>
            <person name="Fujiwara M."/>
            <person name="Mori M."/>
            <person name="Tomita M."/>
            <person name="Arakawa K."/>
        </authorList>
    </citation>
    <scope>NUCLEOTIDE SEQUENCE [LARGE SCALE GENOMIC DNA]</scope>
</reference>
<accession>A0A4Y2C2T9</accession>
<keyword evidence="3" id="KW-1185">Reference proteome</keyword>
<evidence type="ECO:0000256" key="1">
    <source>
        <dbReference type="SAM" id="MobiDB-lite"/>
    </source>
</evidence>
<dbReference type="AlphaFoldDB" id="A0A4Y2C2T9"/>
<comment type="caution">
    <text evidence="2">The sequence shown here is derived from an EMBL/GenBank/DDBJ whole genome shotgun (WGS) entry which is preliminary data.</text>
</comment>
<evidence type="ECO:0000313" key="3">
    <source>
        <dbReference type="Proteomes" id="UP000499080"/>
    </source>
</evidence>
<sequence>MVDSVCGATGVHVQRYQVFHAQVQQLRIFERRYPHLSQLESHQQDSSDVPIKGGQGTDPPRPKSGIQIIAHINAEVGWRPIMLKPHSVTNGYRIILQEFW</sequence>
<dbReference type="Proteomes" id="UP000499080">
    <property type="component" value="Unassembled WGS sequence"/>
</dbReference>
<name>A0A4Y2C2T9_ARAVE</name>